<dbReference type="OrthoDB" id="5829829at2"/>
<dbReference type="AlphaFoldDB" id="B8CN73"/>
<proteinExistence type="predicted"/>
<dbReference type="RefSeq" id="WP_020911953.1">
    <property type="nucleotide sequence ID" value="NC_011566.1"/>
</dbReference>
<evidence type="ECO:0000313" key="2">
    <source>
        <dbReference type="Proteomes" id="UP000000753"/>
    </source>
</evidence>
<dbReference type="KEGG" id="swp:swp_1811"/>
<reference evidence="1 2" key="1">
    <citation type="journal article" date="2008" name="PLoS ONE">
        <title>Environmental adaptation: genomic analysis of the piezotolerant and psychrotolerant deep-sea iron reducing bacterium Shewanella piezotolerans WP3.</title>
        <authorList>
            <person name="Wang F."/>
            <person name="Wang J."/>
            <person name="Jian H."/>
            <person name="Zhang B."/>
            <person name="Li S."/>
            <person name="Wang F."/>
            <person name="Zeng X."/>
            <person name="Gao L."/>
            <person name="Bartlett D.H."/>
            <person name="Yu J."/>
            <person name="Hu S."/>
            <person name="Xiao X."/>
        </authorList>
    </citation>
    <scope>NUCLEOTIDE SEQUENCE [LARGE SCALE GENOMIC DNA]</scope>
    <source>
        <strain evidence="2">WP3 / JCM 13877</strain>
    </source>
</reference>
<gene>
    <name evidence="1" type="ordered locus">swp_1811</name>
</gene>
<name>B8CN73_SHEPW</name>
<dbReference type="Proteomes" id="UP000000753">
    <property type="component" value="Chromosome"/>
</dbReference>
<accession>B8CN73</accession>
<dbReference type="HOGENOM" id="CLU_1282486_0_0_6"/>
<protein>
    <submittedName>
        <fullName evidence="1">Uncharacterized protein</fullName>
    </submittedName>
</protein>
<organism evidence="1 2">
    <name type="scientific">Shewanella piezotolerans (strain WP3 / JCM 13877)</name>
    <dbReference type="NCBI Taxonomy" id="225849"/>
    <lineage>
        <taxon>Bacteria</taxon>
        <taxon>Pseudomonadati</taxon>
        <taxon>Pseudomonadota</taxon>
        <taxon>Gammaproteobacteria</taxon>
        <taxon>Alteromonadales</taxon>
        <taxon>Shewanellaceae</taxon>
        <taxon>Shewanella</taxon>
    </lineage>
</organism>
<dbReference type="eggNOG" id="ENOG5033YM2">
    <property type="taxonomic scope" value="Bacteria"/>
</dbReference>
<evidence type="ECO:0000313" key="1">
    <source>
        <dbReference type="EMBL" id="ACJ28575.1"/>
    </source>
</evidence>
<dbReference type="EMBL" id="CP000472">
    <property type="protein sequence ID" value="ACJ28575.1"/>
    <property type="molecule type" value="Genomic_DNA"/>
</dbReference>
<keyword evidence="2" id="KW-1185">Reference proteome</keyword>
<sequence>MDQDAKLEFAELITDQSKLLDLISQVSPQALKQYPALQKHLVIQSEKNRELQSAIKAGKFTETEWDLELYRLLDTIGYELIQTIDTTALSNRVISLVGAEITAIETLTIQDIGSEVLAELLIKMANTVIDNTKIRVIRYPFLAEKGRIDHNFWKHAHKAYDAYTHEGYSSHYKLNMWCEANIGTRAPQSSPKFFKSYGDPRTLPEWVEYASYNQS</sequence>